<reference evidence="8 9" key="1">
    <citation type="journal article" date="2024" name="Nat. Commun.">
        <title>Phylogenomics reveals the evolutionary origins of lichenization in chlorophyte algae.</title>
        <authorList>
            <person name="Puginier C."/>
            <person name="Libourel C."/>
            <person name="Otte J."/>
            <person name="Skaloud P."/>
            <person name="Haon M."/>
            <person name="Grisel S."/>
            <person name="Petersen M."/>
            <person name="Berrin J.G."/>
            <person name="Delaux P.M."/>
            <person name="Dal Grande F."/>
            <person name="Keller J."/>
        </authorList>
    </citation>
    <scope>NUCLEOTIDE SEQUENCE [LARGE SCALE GENOMIC DNA]</scope>
    <source>
        <strain evidence="8 9">SAG 216-7</strain>
    </source>
</reference>
<organism evidence="8 9">
    <name type="scientific">Coccomyxa subellipsoidea</name>
    <dbReference type="NCBI Taxonomy" id="248742"/>
    <lineage>
        <taxon>Eukaryota</taxon>
        <taxon>Viridiplantae</taxon>
        <taxon>Chlorophyta</taxon>
        <taxon>core chlorophytes</taxon>
        <taxon>Trebouxiophyceae</taxon>
        <taxon>Trebouxiophyceae incertae sedis</taxon>
        <taxon>Coccomyxaceae</taxon>
        <taxon>Coccomyxa</taxon>
    </lineage>
</organism>
<dbReference type="InterPro" id="IPR012446">
    <property type="entry name" value="CRAC_channel"/>
</dbReference>
<dbReference type="Pfam" id="PF07856">
    <property type="entry name" value="Orai-1"/>
    <property type="match status" value="1"/>
</dbReference>
<dbReference type="PANTHER" id="PTHR31501:SF7">
    <property type="entry name" value="CALCIUM RELEASE-ACTIVATED CALCIUM CHANNEL PROTEIN 1"/>
    <property type="match status" value="1"/>
</dbReference>
<evidence type="ECO:0000256" key="1">
    <source>
        <dbReference type="ARBA" id="ARBA00004141"/>
    </source>
</evidence>
<evidence type="ECO:0000256" key="7">
    <source>
        <dbReference type="SAM" id="Phobius"/>
    </source>
</evidence>
<feature type="region of interest" description="Disordered" evidence="6">
    <location>
        <begin position="329"/>
        <end position="370"/>
    </location>
</feature>
<evidence type="ECO:0000313" key="8">
    <source>
        <dbReference type="EMBL" id="KAK9908338.1"/>
    </source>
</evidence>
<feature type="compositionally biased region" description="Basic and acidic residues" evidence="6">
    <location>
        <begin position="26"/>
        <end position="39"/>
    </location>
</feature>
<evidence type="ECO:0000256" key="6">
    <source>
        <dbReference type="SAM" id="MobiDB-lite"/>
    </source>
</evidence>
<feature type="region of interest" description="Disordered" evidence="6">
    <location>
        <begin position="1"/>
        <end position="54"/>
    </location>
</feature>
<evidence type="ECO:0000256" key="5">
    <source>
        <dbReference type="ARBA" id="ARBA00023136"/>
    </source>
</evidence>
<keyword evidence="5 7" id="KW-0472">Membrane</keyword>
<proteinExistence type="inferred from homology"/>
<gene>
    <name evidence="8" type="ORF">WJX75_006309</name>
</gene>
<dbReference type="PANTHER" id="PTHR31501">
    <property type="entry name" value="CALCIUM RELEASE-ACTIVATED CALCIUM CHANNEL PROTEIN 1"/>
    <property type="match status" value="1"/>
</dbReference>
<sequence length="370" mass="41586">MASTLKKGGFAGDPYTSSGLSSVDSFGHEGTRFSWREKTSSAGPRTNSYREEERRWRAEDLEQRALDNARQLWARFVEKNRRDVEERAEQLKGISNLAALVAGFVMISYLQFGFSTDGQNPNVLIAFGFTTALVVALSFSSMTACGLIHASILKMGRSYVTEEEEAEFIHHCRDFALRYKPGDRPPQPQRTFQNTWKTRCEGEWQRAFYMFSASIPWMLANLALASFIKFKDSPRTAIAVTVIMGIAGLYFFLTHGRWMRYVTGSAADPQGHSLSESEEPMGLPFDWHLRPRQVSRLGSTPRAPASSRGQSRGALSLLRPSMQHFRDFSRRHLQIQTRDEKPDVEASSGVMRGRGLAGTTEGLERDAPVP</sequence>
<feature type="transmembrane region" description="Helical" evidence="7">
    <location>
        <begin position="91"/>
        <end position="112"/>
    </location>
</feature>
<dbReference type="Proteomes" id="UP001491310">
    <property type="component" value="Unassembled WGS sequence"/>
</dbReference>
<dbReference type="Gene3D" id="1.20.140.140">
    <property type="entry name" value="Calcium release-activated calcium channel protein Orai"/>
    <property type="match status" value="1"/>
</dbReference>
<name>A0ABR2YN63_9CHLO</name>
<dbReference type="EMBL" id="JALJOT010000008">
    <property type="protein sequence ID" value="KAK9908338.1"/>
    <property type="molecule type" value="Genomic_DNA"/>
</dbReference>
<dbReference type="InterPro" id="IPR038350">
    <property type="entry name" value="Orai_sf"/>
</dbReference>
<feature type="transmembrane region" description="Helical" evidence="7">
    <location>
        <begin position="207"/>
        <end position="228"/>
    </location>
</feature>
<feature type="compositionally biased region" description="Polar residues" evidence="6">
    <location>
        <begin position="15"/>
        <end position="24"/>
    </location>
</feature>
<feature type="transmembrane region" description="Helical" evidence="7">
    <location>
        <begin position="124"/>
        <end position="148"/>
    </location>
</feature>
<keyword evidence="4 7" id="KW-1133">Transmembrane helix</keyword>
<evidence type="ECO:0000256" key="4">
    <source>
        <dbReference type="ARBA" id="ARBA00022989"/>
    </source>
</evidence>
<comment type="subcellular location">
    <subcellularLocation>
        <location evidence="1">Membrane</location>
        <topology evidence="1">Multi-pass membrane protein</topology>
    </subcellularLocation>
</comment>
<evidence type="ECO:0000313" key="9">
    <source>
        <dbReference type="Proteomes" id="UP001491310"/>
    </source>
</evidence>
<feature type="region of interest" description="Disordered" evidence="6">
    <location>
        <begin position="297"/>
        <end position="316"/>
    </location>
</feature>
<comment type="caution">
    <text evidence="8">The sequence shown here is derived from an EMBL/GenBank/DDBJ whole genome shotgun (WGS) entry which is preliminary data.</text>
</comment>
<protein>
    <submittedName>
        <fullName evidence="8">Uncharacterized protein</fullName>
    </submittedName>
</protein>
<comment type="similarity">
    <text evidence="2">Belongs to the Orai family.</text>
</comment>
<keyword evidence="9" id="KW-1185">Reference proteome</keyword>
<accession>A0ABR2YN63</accession>
<feature type="transmembrane region" description="Helical" evidence="7">
    <location>
        <begin position="234"/>
        <end position="253"/>
    </location>
</feature>
<evidence type="ECO:0000256" key="2">
    <source>
        <dbReference type="ARBA" id="ARBA00008062"/>
    </source>
</evidence>
<evidence type="ECO:0000256" key="3">
    <source>
        <dbReference type="ARBA" id="ARBA00022692"/>
    </source>
</evidence>
<keyword evidence="3 7" id="KW-0812">Transmembrane</keyword>